<keyword evidence="2" id="KW-0067">ATP-binding</keyword>
<dbReference type="GO" id="GO:0005524">
    <property type="term" value="F:ATP binding"/>
    <property type="evidence" value="ECO:0007669"/>
    <property type="project" value="UniProtKB-KW"/>
</dbReference>
<feature type="domain" description="ABC transporter" evidence="3">
    <location>
        <begin position="31"/>
        <end position="90"/>
    </location>
</feature>
<evidence type="ECO:0000256" key="1">
    <source>
        <dbReference type="ARBA" id="ARBA00022741"/>
    </source>
</evidence>
<name>A0AAV7XZG7_9NEOP</name>
<dbReference type="Gene3D" id="3.40.50.300">
    <property type="entry name" value="P-loop containing nucleotide triphosphate hydrolases"/>
    <property type="match status" value="1"/>
</dbReference>
<dbReference type="Proteomes" id="UP001075354">
    <property type="component" value="Chromosome 1"/>
</dbReference>
<keyword evidence="5" id="KW-1185">Reference proteome</keyword>
<evidence type="ECO:0000313" key="4">
    <source>
        <dbReference type="EMBL" id="KAJ1532135.1"/>
    </source>
</evidence>
<protein>
    <recommendedName>
        <fullName evidence="3">ABC transporter domain-containing protein</fullName>
    </recommendedName>
</protein>
<dbReference type="GO" id="GO:0042626">
    <property type="term" value="F:ATPase-coupled transmembrane transporter activity"/>
    <property type="evidence" value="ECO:0007669"/>
    <property type="project" value="TreeGrafter"/>
</dbReference>
<accession>A0AAV7XZG7</accession>
<dbReference type="PANTHER" id="PTHR24223:SF448">
    <property type="entry name" value="FI20146P1-RELATED"/>
    <property type="match status" value="1"/>
</dbReference>
<keyword evidence="1" id="KW-0547">Nucleotide-binding</keyword>
<organism evidence="4 5">
    <name type="scientific">Megalurothrips usitatus</name>
    <name type="common">bean blossom thrips</name>
    <dbReference type="NCBI Taxonomy" id="439358"/>
    <lineage>
        <taxon>Eukaryota</taxon>
        <taxon>Metazoa</taxon>
        <taxon>Ecdysozoa</taxon>
        <taxon>Arthropoda</taxon>
        <taxon>Hexapoda</taxon>
        <taxon>Insecta</taxon>
        <taxon>Pterygota</taxon>
        <taxon>Neoptera</taxon>
        <taxon>Paraneoptera</taxon>
        <taxon>Thysanoptera</taxon>
        <taxon>Terebrantia</taxon>
        <taxon>Thripoidea</taxon>
        <taxon>Thripidae</taxon>
        <taxon>Megalurothrips</taxon>
    </lineage>
</organism>
<dbReference type="InterPro" id="IPR027417">
    <property type="entry name" value="P-loop_NTPase"/>
</dbReference>
<evidence type="ECO:0000313" key="5">
    <source>
        <dbReference type="Proteomes" id="UP001075354"/>
    </source>
</evidence>
<gene>
    <name evidence="4" type="ORF">ONE63_000760</name>
</gene>
<proteinExistence type="predicted"/>
<evidence type="ECO:0000256" key="2">
    <source>
        <dbReference type="ARBA" id="ARBA00022840"/>
    </source>
</evidence>
<sequence>MANNSVDVFHYQLRHTGYPGYTESYLFLFQIGIVGRTGAGKSSLLSALFQLYPIEGTIIIDKVDTSKIGLQDLRSQLSVIPQEPVLFTGVLQTTKSVRVC</sequence>
<dbReference type="InterPro" id="IPR050173">
    <property type="entry name" value="ABC_transporter_C-like"/>
</dbReference>
<dbReference type="InterPro" id="IPR003439">
    <property type="entry name" value="ABC_transporter-like_ATP-bd"/>
</dbReference>
<dbReference type="EMBL" id="JAPTSV010000001">
    <property type="protein sequence ID" value="KAJ1532135.1"/>
    <property type="molecule type" value="Genomic_DNA"/>
</dbReference>
<reference evidence="4" key="1">
    <citation type="submission" date="2022-12" db="EMBL/GenBank/DDBJ databases">
        <title>Chromosome-level genome assembly of the bean flower thrips Megalurothrips usitatus.</title>
        <authorList>
            <person name="Ma L."/>
            <person name="Liu Q."/>
            <person name="Li H."/>
            <person name="Cai W."/>
        </authorList>
    </citation>
    <scope>NUCLEOTIDE SEQUENCE</scope>
    <source>
        <strain evidence="4">Cailab_2022a</strain>
    </source>
</reference>
<dbReference type="GO" id="GO:0016020">
    <property type="term" value="C:membrane"/>
    <property type="evidence" value="ECO:0007669"/>
    <property type="project" value="TreeGrafter"/>
</dbReference>
<dbReference type="PANTHER" id="PTHR24223">
    <property type="entry name" value="ATP-BINDING CASSETTE SUB-FAMILY C"/>
    <property type="match status" value="1"/>
</dbReference>
<dbReference type="Pfam" id="PF00005">
    <property type="entry name" value="ABC_tran"/>
    <property type="match status" value="1"/>
</dbReference>
<dbReference type="GO" id="GO:0016887">
    <property type="term" value="F:ATP hydrolysis activity"/>
    <property type="evidence" value="ECO:0007669"/>
    <property type="project" value="InterPro"/>
</dbReference>
<dbReference type="SUPFAM" id="SSF52540">
    <property type="entry name" value="P-loop containing nucleoside triphosphate hydrolases"/>
    <property type="match status" value="1"/>
</dbReference>
<evidence type="ECO:0000259" key="3">
    <source>
        <dbReference type="Pfam" id="PF00005"/>
    </source>
</evidence>
<dbReference type="AlphaFoldDB" id="A0AAV7XZG7"/>
<comment type="caution">
    <text evidence="4">The sequence shown here is derived from an EMBL/GenBank/DDBJ whole genome shotgun (WGS) entry which is preliminary data.</text>
</comment>